<sequence length="446" mass="50804">MEGSSKDSQTPGTPERRERRNVDLETLFQRLSIAHRVAIEEELARASSSSSEAVATDTKEKTEEETLRSSVREAFWSAFTDQLNQQPPKLELAFDVLSEIKQSLEAVMTPNIVSLRHEVRAVLDIDFLKEQAEKGALDVKYYASFIINVVSKICAPVRDEEVAALKQESDIVALFRGILEVLAKMKTDLAAYSLQAIKPNILANHFAYERDTFRDYVAALGGSLPITSKWLLKHKMPSKSMRDVVNDAYIELITWDPKEPYPETFIFDIERLQKLKVDFFRITMTSTLMFLLFGMIPRELQSDDTFKAYVKKFTSVLLLEASSEEHVKEVLPNITSVFKCKVEESLKEKVPPVTFDVDYQVIGDTLEQALQPDNKIRVLVCTRVKEFLRLALSKGPAADQFFPAALTLVKPEIKAFLGYFETVCRHNYLVTVEHYDRILNSTVEQN</sequence>
<evidence type="ECO:0000313" key="4">
    <source>
        <dbReference type="Proteomes" id="UP001461498"/>
    </source>
</evidence>
<dbReference type="EMBL" id="JAPXFL010000013">
    <property type="protein sequence ID" value="KAK9497977.1"/>
    <property type="molecule type" value="Genomic_DNA"/>
</dbReference>
<gene>
    <name evidence="3" type="ORF">O3M35_003868</name>
</gene>
<name>A0AAW1CHX7_9HEMI</name>
<dbReference type="PANTHER" id="PTHR12832:SF11">
    <property type="entry name" value="LD23868P"/>
    <property type="match status" value="1"/>
</dbReference>
<feature type="compositionally biased region" description="Polar residues" evidence="2">
    <location>
        <begin position="1"/>
        <end position="12"/>
    </location>
</feature>
<proteinExistence type="inferred from homology"/>
<dbReference type="Proteomes" id="UP001461498">
    <property type="component" value="Unassembled WGS sequence"/>
</dbReference>
<evidence type="ECO:0008006" key="5">
    <source>
        <dbReference type="Google" id="ProtNLM"/>
    </source>
</evidence>
<dbReference type="GO" id="GO:0007165">
    <property type="term" value="P:signal transduction"/>
    <property type="evidence" value="ECO:0007669"/>
    <property type="project" value="TreeGrafter"/>
</dbReference>
<protein>
    <recommendedName>
        <fullName evidence="5">T-complex protein 11-like protein 1</fullName>
    </recommendedName>
</protein>
<dbReference type="Pfam" id="PF05794">
    <property type="entry name" value="Tcp11"/>
    <property type="match status" value="1"/>
</dbReference>
<organism evidence="3 4">
    <name type="scientific">Rhynocoris fuscipes</name>
    <dbReference type="NCBI Taxonomy" id="488301"/>
    <lineage>
        <taxon>Eukaryota</taxon>
        <taxon>Metazoa</taxon>
        <taxon>Ecdysozoa</taxon>
        <taxon>Arthropoda</taxon>
        <taxon>Hexapoda</taxon>
        <taxon>Insecta</taxon>
        <taxon>Pterygota</taxon>
        <taxon>Neoptera</taxon>
        <taxon>Paraneoptera</taxon>
        <taxon>Hemiptera</taxon>
        <taxon>Heteroptera</taxon>
        <taxon>Panheteroptera</taxon>
        <taxon>Cimicomorpha</taxon>
        <taxon>Reduviidae</taxon>
        <taxon>Harpactorinae</taxon>
        <taxon>Harpactorini</taxon>
        <taxon>Rhynocoris</taxon>
    </lineage>
</organism>
<dbReference type="InterPro" id="IPR008862">
    <property type="entry name" value="Tcp11"/>
</dbReference>
<evidence type="ECO:0000313" key="3">
    <source>
        <dbReference type="EMBL" id="KAK9497977.1"/>
    </source>
</evidence>
<feature type="region of interest" description="Disordered" evidence="2">
    <location>
        <begin position="1"/>
        <end position="22"/>
    </location>
</feature>
<reference evidence="3 4" key="1">
    <citation type="submission" date="2022-12" db="EMBL/GenBank/DDBJ databases">
        <title>Chromosome-level genome assembly of true bugs.</title>
        <authorList>
            <person name="Ma L."/>
            <person name="Li H."/>
        </authorList>
    </citation>
    <scope>NUCLEOTIDE SEQUENCE [LARGE SCALE GENOMIC DNA]</scope>
    <source>
        <strain evidence="3">Lab_2022b</strain>
    </source>
</reference>
<dbReference type="AlphaFoldDB" id="A0AAW1CHX7"/>
<keyword evidence="4" id="KW-1185">Reference proteome</keyword>
<dbReference type="PANTHER" id="PTHR12832">
    <property type="entry name" value="TESTIS-SPECIFIC PROTEIN PBS13 T-COMPLEX 11"/>
    <property type="match status" value="1"/>
</dbReference>
<accession>A0AAW1CHX7</accession>
<comment type="similarity">
    <text evidence="1">Belongs to the TCP11 family.</text>
</comment>
<evidence type="ECO:0000256" key="2">
    <source>
        <dbReference type="SAM" id="MobiDB-lite"/>
    </source>
</evidence>
<comment type="caution">
    <text evidence="3">The sequence shown here is derived from an EMBL/GenBank/DDBJ whole genome shotgun (WGS) entry which is preliminary data.</text>
</comment>
<evidence type="ECO:0000256" key="1">
    <source>
        <dbReference type="ARBA" id="ARBA00010954"/>
    </source>
</evidence>